<name>A0A934QBA8_9MICO</name>
<sequence length="75" mass="7608">MKFRTRIAAAAVAATVSLFVATPAFASGGGDDTHSMFSSAGQPVDVVAISITGVIILAVVLIGSTLIGNLFEKKK</sequence>
<comment type="caution">
    <text evidence="3">The sequence shown here is derived from an EMBL/GenBank/DDBJ whole genome shotgun (WGS) entry which is preliminary data.</text>
</comment>
<evidence type="ECO:0000313" key="4">
    <source>
        <dbReference type="Proteomes" id="UP000618733"/>
    </source>
</evidence>
<dbReference type="EMBL" id="JAEHOI010000002">
    <property type="protein sequence ID" value="MBK0420988.1"/>
    <property type="molecule type" value="Genomic_DNA"/>
</dbReference>
<feature type="chain" id="PRO_5038016946" evidence="2">
    <location>
        <begin position="27"/>
        <end position="75"/>
    </location>
</feature>
<organism evidence="3 4">
    <name type="scientific">Leucobacter edaphi</name>
    <dbReference type="NCBI Taxonomy" id="2796472"/>
    <lineage>
        <taxon>Bacteria</taxon>
        <taxon>Bacillati</taxon>
        <taxon>Actinomycetota</taxon>
        <taxon>Actinomycetes</taxon>
        <taxon>Micrococcales</taxon>
        <taxon>Microbacteriaceae</taxon>
        <taxon>Leucobacter</taxon>
    </lineage>
</organism>
<gene>
    <name evidence="3" type="ORF">JD292_02680</name>
</gene>
<dbReference type="AlphaFoldDB" id="A0A934QBA8"/>
<keyword evidence="1" id="KW-0812">Transmembrane</keyword>
<keyword evidence="1" id="KW-1133">Transmembrane helix</keyword>
<feature type="signal peptide" evidence="2">
    <location>
        <begin position="1"/>
        <end position="26"/>
    </location>
</feature>
<dbReference type="RefSeq" id="WP_200131187.1">
    <property type="nucleotide sequence ID" value="NZ_JAEHOI010000002.1"/>
</dbReference>
<evidence type="ECO:0000256" key="2">
    <source>
        <dbReference type="SAM" id="SignalP"/>
    </source>
</evidence>
<protein>
    <submittedName>
        <fullName evidence="3">Uncharacterized protein</fullName>
    </submittedName>
</protein>
<evidence type="ECO:0000256" key="1">
    <source>
        <dbReference type="SAM" id="Phobius"/>
    </source>
</evidence>
<evidence type="ECO:0000313" key="3">
    <source>
        <dbReference type="EMBL" id="MBK0420988.1"/>
    </source>
</evidence>
<keyword evidence="1" id="KW-0472">Membrane</keyword>
<reference evidence="3" key="1">
    <citation type="submission" date="2020-12" db="EMBL/GenBank/DDBJ databases">
        <title>Leucobacter sp. CAS2, isolated from Chromium sludge.</title>
        <authorList>
            <person name="Xu Z."/>
        </authorList>
    </citation>
    <scope>NUCLEOTIDE SEQUENCE</scope>
    <source>
        <strain evidence="3">CSA2</strain>
    </source>
</reference>
<keyword evidence="4" id="KW-1185">Reference proteome</keyword>
<proteinExistence type="predicted"/>
<dbReference type="Proteomes" id="UP000618733">
    <property type="component" value="Unassembled WGS sequence"/>
</dbReference>
<feature type="transmembrane region" description="Helical" evidence="1">
    <location>
        <begin position="46"/>
        <end position="71"/>
    </location>
</feature>
<keyword evidence="2" id="KW-0732">Signal</keyword>
<accession>A0A934QBA8</accession>